<reference evidence="1 2" key="1">
    <citation type="submission" date="2019-02" db="EMBL/GenBank/DDBJ databases">
        <title>Deep-cultivation of Planctomycetes and their phenomic and genomic characterization uncovers novel biology.</title>
        <authorList>
            <person name="Wiegand S."/>
            <person name="Jogler M."/>
            <person name="Boedeker C."/>
            <person name="Pinto D."/>
            <person name="Vollmers J."/>
            <person name="Rivas-Marin E."/>
            <person name="Kohn T."/>
            <person name="Peeters S.H."/>
            <person name="Heuer A."/>
            <person name="Rast P."/>
            <person name="Oberbeckmann S."/>
            <person name="Bunk B."/>
            <person name="Jeske O."/>
            <person name="Meyerdierks A."/>
            <person name="Storesund J.E."/>
            <person name="Kallscheuer N."/>
            <person name="Luecker S."/>
            <person name="Lage O.M."/>
            <person name="Pohl T."/>
            <person name="Merkel B.J."/>
            <person name="Hornburger P."/>
            <person name="Mueller R.-W."/>
            <person name="Bruemmer F."/>
            <person name="Labrenz M."/>
            <person name="Spormann A.M."/>
            <person name="Op den Camp H."/>
            <person name="Overmann J."/>
            <person name="Amann R."/>
            <person name="Jetten M.S.M."/>
            <person name="Mascher T."/>
            <person name="Medema M.H."/>
            <person name="Devos D.P."/>
            <person name="Kaster A.-K."/>
            <person name="Ovreas L."/>
            <person name="Rohde M."/>
            <person name="Galperin M.Y."/>
            <person name="Jogler C."/>
        </authorList>
    </citation>
    <scope>NUCLEOTIDE SEQUENCE [LARGE SCALE GENOMIC DNA]</scope>
    <source>
        <strain evidence="1 2">Pla110</strain>
    </source>
</reference>
<dbReference type="EMBL" id="CP036281">
    <property type="protein sequence ID" value="QDU81624.1"/>
    <property type="molecule type" value="Genomic_DNA"/>
</dbReference>
<dbReference type="InterPro" id="IPR001602">
    <property type="entry name" value="UPF0047_YjbQ-like"/>
</dbReference>
<sequence>MFFGRRGFGEKSKSIQIGLVVAITNGQLHLGPWEHIFYYEFDGKRRKRILVKIIWGVVIENMNQQIIDQWLQPLYGQPCWGLNYGRQTNLSLNFGEPSLSIREPYCTESSSETVQQQASQRNVTVHGEWWLWLWCCYWQLTLSNEVLATGSSSNKKIEKAISLLSGQKLVAASVNQSSGFTQFQFDLGCELKCRRYGDDNQDELWNLYMPNRYVLSVHGDGTYQIDRPSE</sequence>
<proteinExistence type="predicted"/>
<accession>A0A518CQZ4</accession>
<protein>
    <submittedName>
        <fullName evidence="1">Uncharacterized protein</fullName>
    </submittedName>
</protein>
<dbReference type="KEGG" id="plon:Pla110_33670"/>
<dbReference type="InterPro" id="IPR035917">
    <property type="entry name" value="YjbQ-like_sf"/>
</dbReference>
<organism evidence="1 2">
    <name type="scientific">Polystyrenella longa</name>
    <dbReference type="NCBI Taxonomy" id="2528007"/>
    <lineage>
        <taxon>Bacteria</taxon>
        <taxon>Pseudomonadati</taxon>
        <taxon>Planctomycetota</taxon>
        <taxon>Planctomycetia</taxon>
        <taxon>Planctomycetales</taxon>
        <taxon>Planctomycetaceae</taxon>
        <taxon>Polystyrenella</taxon>
    </lineage>
</organism>
<name>A0A518CQZ4_9PLAN</name>
<dbReference type="Gene3D" id="2.60.120.460">
    <property type="entry name" value="YjbQ-like"/>
    <property type="match status" value="1"/>
</dbReference>
<keyword evidence="2" id="KW-1185">Reference proteome</keyword>
<dbReference type="Proteomes" id="UP000317178">
    <property type="component" value="Chromosome"/>
</dbReference>
<dbReference type="AlphaFoldDB" id="A0A518CQZ4"/>
<dbReference type="Pfam" id="PF01894">
    <property type="entry name" value="YjbQ"/>
    <property type="match status" value="1"/>
</dbReference>
<dbReference type="SUPFAM" id="SSF111038">
    <property type="entry name" value="YjbQ-like"/>
    <property type="match status" value="1"/>
</dbReference>
<evidence type="ECO:0000313" key="2">
    <source>
        <dbReference type="Proteomes" id="UP000317178"/>
    </source>
</evidence>
<gene>
    <name evidence="1" type="ORF">Pla110_33670</name>
</gene>
<evidence type="ECO:0000313" key="1">
    <source>
        <dbReference type="EMBL" id="QDU81624.1"/>
    </source>
</evidence>